<dbReference type="InterPro" id="IPR022385">
    <property type="entry name" value="Rhs_assc_core"/>
</dbReference>
<feature type="compositionally biased region" description="Polar residues" evidence="2">
    <location>
        <begin position="345"/>
        <end position="362"/>
    </location>
</feature>
<protein>
    <submittedName>
        <fullName evidence="4">tRNA3(Ser)-specific nuclease WapA</fullName>
    </submittedName>
</protein>
<accession>A0A8G0PGR8</accession>
<feature type="region of interest" description="Disordered" evidence="2">
    <location>
        <begin position="345"/>
        <end position="364"/>
    </location>
</feature>
<evidence type="ECO:0000256" key="1">
    <source>
        <dbReference type="ARBA" id="ARBA00022737"/>
    </source>
</evidence>
<proteinExistence type="predicted"/>
<dbReference type="InterPro" id="IPR050708">
    <property type="entry name" value="T6SS_VgrG/RHS"/>
</dbReference>
<dbReference type="InterPro" id="IPR006530">
    <property type="entry name" value="YD"/>
</dbReference>
<evidence type="ECO:0000259" key="3">
    <source>
        <dbReference type="Pfam" id="PF25023"/>
    </source>
</evidence>
<dbReference type="NCBIfam" id="TIGR01643">
    <property type="entry name" value="YD_repeat_2x"/>
    <property type="match status" value="3"/>
</dbReference>
<evidence type="ECO:0000313" key="4">
    <source>
        <dbReference type="EMBL" id="QYT02016.1"/>
    </source>
</evidence>
<evidence type="ECO:0000313" key="5">
    <source>
        <dbReference type="Proteomes" id="UP000826661"/>
    </source>
</evidence>
<feature type="domain" description="Teneurin-like YD-shell" evidence="3">
    <location>
        <begin position="247"/>
        <end position="548"/>
    </location>
</feature>
<organism evidence="4 5">
    <name type="scientific">Trichoderma simmonsii</name>
    <dbReference type="NCBI Taxonomy" id="1491479"/>
    <lineage>
        <taxon>Eukaryota</taxon>
        <taxon>Fungi</taxon>
        <taxon>Dikarya</taxon>
        <taxon>Ascomycota</taxon>
        <taxon>Pezizomycotina</taxon>
        <taxon>Sordariomycetes</taxon>
        <taxon>Hypocreomycetidae</taxon>
        <taxon>Hypocreales</taxon>
        <taxon>Hypocreaceae</taxon>
        <taxon>Trichoderma</taxon>
    </lineage>
</organism>
<dbReference type="PANTHER" id="PTHR32305">
    <property type="match status" value="1"/>
</dbReference>
<evidence type="ECO:0000256" key="2">
    <source>
        <dbReference type="SAM" id="MobiDB-lite"/>
    </source>
</evidence>
<dbReference type="Gene3D" id="2.180.10.10">
    <property type="entry name" value="RHS repeat-associated core"/>
    <property type="match status" value="1"/>
</dbReference>
<sequence>MIYLVGVRILVGLGSSVIRLDGIGRLLLRGQKDALGRLTKFECNGFDRVTRTTWPDSREVTTLYSAQTASAWLESVSIDGLVVGEQSFDGLGRVKRKNVGKRTTNQTYLGNASEPSKVTTHKGDQSSFAYEPALGYALTGVTGDGATDAYEYDPKSGIARLLKGAYSTQDLKHFSSGFLESENIKLNQGGTFSTAYKYTMAGKLQAYTDVNGQRHVVEYDSFGRMKQFNQGTLMASFFYDEVSRLSETKVHDEGGASITTRLAYDDSGRETERTVLQVKKTLYRLTQSYGKTSLVRARHLEDDNGKLLRDETFEYDGNNRLVNYTCQGKAVTGFQDGSQNTATYSFSSQDPTQLTSVTNSNPELGPRVELEYDANGCLTRDEQGRSLEYDSRSRLTAVRDVDGNIISQYHYNTAGRLVCQSVPGQSDHYLFYRDKKLIASRTGDRKVSYLCDGEGYLGQYIQDGDGSTQTQLWSSNGYDSVLAWIDGQQPDQVHHQQYTPYGSGNTGTPIGFNGQWRGPVTGWYHLGNGYRVYNPVLMRFHSPDSWSPFTSGEINPYAYCLGDPVNRVDPSGHWGFLKKIGA</sequence>
<keyword evidence="5" id="KW-1185">Reference proteome</keyword>
<dbReference type="Pfam" id="PF25023">
    <property type="entry name" value="TEN_YD-shell"/>
    <property type="match status" value="1"/>
</dbReference>
<dbReference type="AlphaFoldDB" id="A0A8G0PGR8"/>
<dbReference type="Proteomes" id="UP000826661">
    <property type="component" value="Chromosome V"/>
</dbReference>
<gene>
    <name evidence="4" type="ORF">H0G86_009021</name>
</gene>
<reference evidence="4 5" key="1">
    <citation type="journal article" date="2021" name="BMC Genomics">
        <title>Telomere-to-telomere genome assembly of asparaginase-producing Trichoderma simmonsii.</title>
        <authorList>
            <person name="Chung D."/>
            <person name="Kwon Y.M."/>
            <person name="Yang Y."/>
        </authorList>
    </citation>
    <scope>NUCLEOTIDE SEQUENCE [LARGE SCALE GENOMIC DNA]</scope>
    <source>
        <strain evidence="4 5">GH-Sj1</strain>
    </source>
</reference>
<dbReference type="PANTHER" id="PTHR32305:SF15">
    <property type="entry name" value="PROTEIN RHSA-RELATED"/>
    <property type="match status" value="1"/>
</dbReference>
<dbReference type="NCBIfam" id="TIGR03696">
    <property type="entry name" value="Rhs_assc_core"/>
    <property type="match status" value="1"/>
</dbReference>
<name>A0A8G0PGR8_9HYPO</name>
<dbReference type="EMBL" id="CP075868">
    <property type="protein sequence ID" value="QYT02016.1"/>
    <property type="molecule type" value="Genomic_DNA"/>
</dbReference>
<keyword evidence="1" id="KW-0677">Repeat</keyword>
<dbReference type="InterPro" id="IPR056823">
    <property type="entry name" value="TEN-like_YD-shell"/>
</dbReference>